<sequence>MGSPEQVEGEGAYDDPSLLGLKDLTTAASEVDDFLYLANDAPADFAKAFLDAIEKFDSVRSYLQANGYIPIALSNLESGSAFPTAFNERVADYDGSSLKPGSETLRAAYELIVAAGRKYLEMEGRSAAEFDELGGYLPVREFDRSVLGPYVGPSISQTSYLPAIDEEPPGDLAGYGDLLPMGVAVDEDPWSMFHEDFYLIGEYLKDNNVESRVAETATAWYSAGDAIRLLSDDLSDQLAAIAGDWQGTGAGTLRDVTLPKIAEDLENCAAAAHAFGANCAYVSHWMGETEKAMPDDSQPPMVSYWGLMNTPLSDYGDWIMGDAGAGYHVVYDDAAADEYRRALRDMYKHKLESADRVVPDTPIPQTNLGGNFDGDLSDYDDTTTDDDTYYDPGAGILPDLSTAGGSGLDGADLSGYADSDLADEYAAQQEELAQQQEEYARQQADAAMQQAGMSALQQGAGLATEAARNLAGLADQARNSAGGPEMVPTLPGGLPSALDAARTAGLGAGGLGGGVPRGGGVGGGPDATAPKSAPGTSKLFPRASVAGLAPGANSPAGAAQAMSPMAGSPGPAGASGARGGQQDDKHKRPDYLNSQDNIDEALGAAPDMTRPVVGEAARPENEQPPAAVVTPPGRQQQRSPEAPVPAPTTRRQEQVAPRTVSQ</sequence>
<evidence type="ECO:0000256" key="1">
    <source>
        <dbReference type="SAM" id="Coils"/>
    </source>
</evidence>
<keyword evidence="4" id="KW-1185">Reference proteome</keyword>
<dbReference type="RefSeq" id="WP_329412278.1">
    <property type="nucleotide sequence ID" value="NZ_CP109441.1"/>
</dbReference>
<gene>
    <name evidence="3" type="ORF">OG563_07280</name>
</gene>
<protein>
    <submittedName>
        <fullName evidence="3">Uncharacterized protein</fullName>
    </submittedName>
</protein>
<feature type="region of interest" description="Disordered" evidence="2">
    <location>
        <begin position="551"/>
        <end position="662"/>
    </location>
</feature>
<reference evidence="3" key="1">
    <citation type="submission" date="2022-10" db="EMBL/GenBank/DDBJ databases">
        <title>The complete genomes of actinobacterial strains from the NBC collection.</title>
        <authorList>
            <person name="Joergensen T.S."/>
            <person name="Alvarez Arevalo M."/>
            <person name="Sterndorff E.B."/>
            <person name="Faurdal D."/>
            <person name="Vuksanovic O."/>
            <person name="Mourched A.-S."/>
            <person name="Charusanti P."/>
            <person name="Shaw S."/>
            <person name="Blin K."/>
            <person name="Weber T."/>
        </authorList>
    </citation>
    <scope>NUCLEOTIDE SEQUENCE</scope>
    <source>
        <strain evidence="3">NBC_01482</strain>
    </source>
</reference>
<feature type="region of interest" description="Disordered" evidence="2">
    <location>
        <begin position="509"/>
        <end position="539"/>
    </location>
</feature>
<evidence type="ECO:0000313" key="4">
    <source>
        <dbReference type="Proteomes" id="UP001432062"/>
    </source>
</evidence>
<feature type="coiled-coil region" evidence="1">
    <location>
        <begin position="418"/>
        <end position="445"/>
    </location>
</feature>
<feature type="compositionally biased region" description="Low complexity" evidence="2">
    <location>
        <begin position="561"/>
        <end position="575"/>
    </location>
</feature>
<feature type="region of interest" description="Disordered" evidence="2">
    <location>
        <begin position="358"/>
        <end position="386"/>
    </location>
</feature>
<organism evidence="3 4">
    <name type="scientific">Nocardia vinacea</name>
    <dbReference type="NCBI Taxonomy" id="96468"/>
    <lineage>
        <taxon>Bacteria</taxon>
        <taxon>Bacillati</taxon>
        <taxon>Actinomycetota</taxon>
        <taxon>Actinomycetes</taxon>
        <taxon>Mycobacteriales</taxon>
        <taxon>Nocardiaceae</taxon>
        <taxon>Nocardia</taxon>
    </lineage>
</organism>
<name>A0ABZ1Z1V4_9NOCA</name>
<evidence type="ECO:0000256" key="2">
    <source>
        <dbReference type="SAM" id="MobiDB-lite"/>
    </source>
</evidence>
<feature type="compositionally biased region" description="Gly residues" evidence="2">
    <location>
        <begin position="509"/>
        <end position="525"/>
    </location>
</feature>
<dbReference type="Proteomes" id="UP001432062">
    <property type="component" value="Chromosome"/>
</dbReference>
<keyword evidence="1" id="KW-0175">Coiled coil</keyword>
<feature type="compositionally biased region" description="Acidic residues" evidence="2">
    <location>
        <begin position="375"/>
        <end position="386"/>
    </location>
</feature>
<accession>A0ABZ1Z1V4</accession>
<proteinExistence type="predicted"/>
<evidence type="ECO:0000313" key="3">
    <source>
        <dbReference type="EMBL" id="WUV48004.1"/>
    </source>
</evidence>
<dbReference type="EMBL" id="CP109441">
    <property type="protein sequence ID" value="WUV48004.1"/>
    <property type="molecule type" value="Genomic_DNA"/>
</dbReference>
<feature type="compositionally biased region" description="Basic and acidic residues" evidence="2">
    <location>
        <begin position="581"/>
        <end position="590"/>
    </location>
</feature>